<gene>
    <name evidence="2" type="ORF">GCM10011482_09480</name>
</gene>
<keyword evidence="1" id="KW-0472">Membrane</keyword>
<evidence type="ECO:0000313" key="3">
    <source>
        <dbReference type="Proteomes" id="UP000622610"/>
    </source>
</evidence>
<comment type="caution">
    <text evidence="2">The sequence shown here is derived from an EMBL/GenBank/DDBJ whole genome shotgun (WGS) entry which is preliminary data.</text>
</comment>
<sequence>MKQKSVYLNTRWIGYFLIGMGVFFFALALFAQVISPTTNTLPLEQTILFRLIFLASFGLPALVLLIIGGIVLFRNSRKRKREEALKAHGKKIQATNLTIESSNVQVNRQYQMYLTCTYQDKKGDYFLFKSRLLRLNPLPFLGDEVTVYVDPEKQQDYFVDIEGSMAKVYE</sequence>
<name>A0A917JHC7_9ENTE</name>
<evidence type="ECO:0008006" key="4">
    <source>
        <dbReference type="Google" id="ProtNLM"/>
    </source>
</evidence>
<keyword evidence="1" id="KW-0812">Transmembrane</keyword>
<protein>
    <recommendedName>
        <fullName evidence="4">DUF3592 domain-containing protein</fullName>
    </recommendedName>
</protein>
<organism evidence="2 3">
    <name type="scientific">Enterococcus alcedinis</name>
    <dbReference type="NCBI Taxonomy" id="1274384"/>
    <lineage>
        <taxon>Bacteria</taxon>
        <taxon>Bacillati</taxon>
        <taxon>Bacillota</taxon>
        <taxon>Bacilli</taxon>
        <taxon>Lactobacillales</taxon>
        <taxon>Enterococcaceae</taxon>
        <taxon>Enterococcus</taxon>
    </lineage>
</organism>
<evidence type="ECO:0000313" key="2">
    <source>
        <dbReference type="EMBL" id="GGI65294.1"/>
    </source>
</evidence>
<dbReference type="RefSeq" id="WP_188367133.1">
    <property type="nucleotide sequence ID" value="NZ_BMDT01000003.1"/>
</dbReference>
<keyword evidence="3" id="KW-1185">Reference proteome</keyword>
<feature type="transmembrane region" description="Helical" evidence="1">
    <location>
        <begin position="47"/>
        <end position="73"/>
    </location>
</feature>
<accession>A0A917JHC7</accession>
<dbReference type="Proteomes" id="UP000622610">
    <property type="component" value="Unassembled WGS sequence"/>
</dbReference>
<evidence type="ECO:0000256" key="1">
    <source>
        <dbReference type="SAM" id="Phobius"/>
    </source>
</evidence>
<proteinExistence type="predicted"/>
<reference evidence="2" key="1">
    <citation type="journal article" date="2014" name="Int. J. Syst. Evol. Microbiol.">
        <title>Complete genome sequence of Corynebacterium casei LMG S-19264T (=DSM 44701T), isolated from a smear-ripened cheese.</title>
        <authorList>
            <consortium name="US DOE Joint Genome Institute (JGI-PGF)"/>
            <person name="Walter F."/>
            <person name="Albersmeier A."/>
            <person name="Kalinowski J."/>
            <person name="Ruckert C."/>
        </authorList>
    </citation>
    <scope>NUCLEOTIDE SEQUENCE</scope>
    <source>
        <strain evidence="2">CCM 8433</strain>
    </source>
</reference>
<keyword evidence="1" id="KW-1133">Transmembrane helix</keyword>
<reference evidence="2" key="2">
    <citation type="submission" date="2020-09" db="EMBL/GenBank/DDBJ databases">
        <authorList>
            <person name="Sun Q."/>
            <person name="Sedlacek I."/>
        </authorList>
    </citation>
    <scope>NUCLEOTIDE SEQUENCE</scope>
    <source>
        <strain evidence="2">CCM 8433</strain>
    </source>
</reference>
<feature type="transmembrane region" description="Helical" evidence="1">
    <location>
        <begin position="12"/>
        <end position="35"/>
    </location>
</feature>
<dbReference type="EMBL" id="BMDT01000003">
    <property type="protein sequence ID" value="GGI65294.1"/>
    <property type="molecule type" value="Genomic_DNA"/>
</dbReference>
<dbReference type="AlphaFoldDB" id="A0A917JHC7"/>